<name>A0AAV4AZC6_9GAST</name>
<reference evidence="1 2" key="1">
    <citation type="journal article" date="2021" name="Elife">
        <title>Chloroplast acquisition without the gene transfer in kleptoplastic sea slugs, Plakobranchus ocellatus.</title>
        <authorList>
            <person name="Maeda T."/>
            <person name="Takahashi S."/>
            <person name="Yoshida T."/>
            <person name="Shimamura S."/>
            <person name="Takaki Y."/>
            <person name="Nagai Y."/>
            <person name="Toyoda A."/>
            <person name="Suzuki Y."/>
            <person name="Arimoto A."/>
            <person name="Ishii H."/>
            <person name="Satoh N."/>
            <person name="Nishiyama T."/>
            <person name="Hasebe M."/>
            <person name="Maruyama T."/>
            <person name="Minagawa J."/>
            <person name="Obokata J."/>
            <person name="Shigenobu S."/>
        </authorList>
    </citation>
    <scope>NUCLEOTIDE SEQUENCE [LARGE SCALE GENOMIC DNA]</scope>
</reference>
<sequence length="84" mass="8687">MRNSEITAAEICVLKGCKNLVTKSVTCVPKGCILFITGMGVGVLKRASLQECENILSGSPSGQGAGGGFEPAIEGFLQISGRTR</sequence>
<proteinExistence type="predicted"/>
<accession>A0AAV4AZC6</accession>
<protein>
    <submittedName>
        <fullName evidence="1">Uncharacterized protein</fullName>
    </submittedName>
</protein>
<evidence type="ECO:0000313" key="2">
    <source>
        <dbReference type="Proteomes" id="UP000735302"/>
    </source>
</evidence>
<keyword evidence="2" id="KW-1185">Reference proteome</keyword>
<comment type="caution">
    <text evidence="1">The sequence shown here is derived from an EMBL/GenBank/DDBJ whole genome shotgun (WGS) entry which is preliminary data.</text>
</comment>
<organism evidence="1 2">
    <name type="scientific">Plakobranchus ocellatus</name>
    <dbReference type="NCBI Taxonomy" id="259542"/>
    <lineage>
        <taxon>Eukaryota</taxon>
        <taxon>Metazoa</taxon>
        <taxon>Spiralia</taxon>
        <taxon>Lophotrochozoa</taxon>
        <taxon>Mollusca</taxon>
        <taxon>Gastropoda</taxon>
        <taxon>Heterobranchia</taxon>
        <taxon>Euthyneura</taxon>
        <taxon>Panpulmonata</taxon>
        <taxon>Sacoglossa</taxon>
        <taxon>Placobranchoidea</taxon>
        <taxon>Plakobranchidae</taxon>
        <taxon>Plakobranchus</taxon>
    </lineage>
</organism>
<gene>
    <name evidence="1" type="ORF">PoB_003961900</name>
</gene>
<dbReference type="EMBL" id="BLXT01004479">
    <property type="protein sequence ID" value="GFO13114.1"/>
    <property type="molecule type" value="Genomic_DNA"/>
</dbReference>
<dbReference type="Proteomes" id="UP000735302">
    <property type="component" value="Unassembled WGS sequence"/>
</dbReference>
<evidence type="ECO:0000313" key="1">
    <source>
        <dbReference type="EMBL" id="GFO13114.1"/>
    </source>
</evidence>
<dbReference type="AlphaFoldDB" id="A0AAV4AZC6"/>